<dbReference type="EMBL" id="QXQB01000005">
    <property type="protein sequence ID" value="RJX37692.1"/>
    <property type="molecule type" value="Genomic_DNA"/>
</dbReference>
<comment type="caution">
    <text evidence="1">The sequence shown here is derived from an EMBL/GenBank/DDBJ whole genome shotgun (WGS) entry which is preliminary data.</text>
</comment>
<dbReference type="AlphaFoldDB" id="A0A3A6P9Q3"/>
<dbReference type="Proteomes" id="UP000267798">
    <property type="component" value="Unassembled WGS sequence"/>
</dbReference>
<dbReference type="PANTHER" id="PTHR33639:SF2">
    <property type="entry name" value="DUF393 DOMAIN-CONTAINING PROTEIN"/>
    <property type="match status" value="1"/>
</dbReference>
<dbReference type="GO" id="GO:0015035">
    <property type="term" value="F:protein-disulfide reductase activity"/>
    <property type="evidence" value="ECO:0007669"/>
    <property type="project" value="InterPro"/>
</dbReference>
<reference evidence="1 2" key="1">
    <citation type="submission" date="2018-09" db="EMBL/GenBank/DDBJ databases">
        <title>Paenibacillus aracenensis nov. sp. isolated from a cave in southern Spain.</title>
        <authorList>
            <person name="Jurado V."/>
            <person name="Gutierrez-Patricio S."/>
            <person name="Gonzalez-Pimentel J.L."/>
            <person name="Miller A.Z."/>
            <person name="Laiz L."/>
            <person name="Saiz-Jimenez C."/>
        </authorList>
    </citation>
    <scope>NUCLEOTIDE SEQUENCE [LARGE SCALE GENOMIC DNA]</scope>
    <source>
        <strain evidence="1 2">JCM 19203</strain>
    </source>
</reference>
<accession>A0A3A6P9Q3</accession>
<name>A0A3A6P9Q3_9BACL</name>
<dbReference type="PANTHER" id="PTHR33639">
    <property type="entry name" value="THIOL-DISULFIDE OXIDOREDUCTASE DCC"/>
    <property type="match status" value="1"/>
</dbReference>
<evidence type="ECO:0000313" key="2">
    <source>
        <dbReference type="Proteomes" id="UP000267798"/>
    </source>
</evidence>
<keyword evidence="2" id="KW-1185">Reference proteome</keyword>
<organism evidence="1 2">
    <name type="scientific">Paenibacillus pinisoli</name>
    <dbReference type="NCBI Taxonomy" id="1276110"/>
    <lineage>
        <taxon>Bacteria</taxon>
        <taxon>Bacillati</taxon>
        <taxon>Bacillota</taxon>
        <taxon>Bacilli</taxon>
        <taxon>Bacillales</taxon>
        <taxon>Paenibacillaceae</taxon>
        <taxon>Paenibacillus</taxon>
    </lineage>
</organism>
<dbReference type="Pfam" id="PF04134">
    <property type="entry name" value="DCC1-like"/>
    <property type="match status" value="1"/>
</dbReference>
<sequence>MELLKNDSKAGDGSVVLIDGECHLCQHITRYLIEHDQKRVFSFATLQSPAGQRLLRQGGLKTDNWDSFVLYDSGRYYMNSGAALRVFRGLGGWRSMLYAFIAVPAPLRDAIYRWVARKRHRFGGGAPSCLMPTPEVMSRFVKDGLASPS</sequence>
<dbReference type="RefSeq" id="WP_120113616.1">
    <property type="nucleotide sequence ID" value="NZ_QXQB01000005.1"/>
</dbReference>
<dbReference type="InterPro" id="IPR007263">
    <property type="entry name" value="DCC1-like"/>
</dbReference>
<gene>
    <name evidence="1" type="ORF">D3P09_22250</name>
</gene>
<protein>
    <submittedName>
        <fullName evidence="1">DUF393 domain-containing protein</fullName>
    </submittedName>
</protein>
<dbReference type="InterPro" id="IPR052927">
    <property type="entry name" value="DCC_oxidoreductase"/>
</dbReference>
<proteinExistence type="predicted"/>
<evidence type="ECO:0000313" key="1">
    <source>
        <dbReference type="EMBL" id="RJX37692.1"/>
    </source>
</evidence>
<dbReference type="OrthoDB" id="9785438at2"/>